<dbReference type="GO" id="GO:0007165">
    <property type="term" value="P:signal transduction"/>
    <property type="evidence" value="ECO:0007669"/>
    <property type="project" value="UniProtKB-KW"/>
</dbReference>
<evidence type="ECO:0000259" key="7">
    <source>
        <dbReference type="PROSITE" id="PS50111"/>
    </source>
</evidence>
<keyword evidence="5 6" id="KW-0807">Transducer</keyword>
<dbReference type="InterPro" id="IPR004089">
    <property type="entry name" value="MCPsignal_dom"/>
</dbReference>
<name>A0A352IRQ1_9GAMM</name>
<evidence type="ECO:0000313" key="8">
    <source>
        <dbReference type="EMBL" id="HBC34134.1"/>
    </source>
</evidence>
<sequence length="56" mass="6071">ASDGEREVRATVDQVNNLAREVSQSMETIQGLQKETANIGTVLDVIKSVAEQTNLL</sequence>
<reference evidence="8 9" key="1">
    <citation type="journal article" date="2018" name="Nat. Biotechnol.">
        <title>A standardized bacterial taxonomy based on genome phylogeny substantially revises the tree of life.</title>
        <authorList>
            <person name="Parks D.H."/>
            <person name="Chuvochina M."/>
            <person name="Waite D.W."/>
            <person name="Rinke C."/>
            <person name="Skarshewski A."/>
            <person name="Chaumeil P.A."/>
            <person name="Hugenholtz P."/>
        </authorList>
    </citation>
    <scope>NUCLEOTIDE SEQUENCE [LARGE SCALE GENOMIC DNA]</scope>
    <source>
        <strain evidence="8">UBA9380</strain>
    </source>
</reference>
<dbReference type="PROSITE" id="PS50111">
    <property type="entry name" value="CHEMOTAXIS_TRANSDUC_2"/>
    <property type="match status" value="1"/>
</dbReference>
<feature type="non-terminal residue" evidence="8">
    <location>
        <position position="1"/>
    </location>
</feature>
<evidence type="ECO:0000256" key="3">
    <source>
        <dbReference type="ARBA" id="ARBA00022989"/>
    </source>
</evidence>
<keyword evidence="3" id="KW-1133">Transmembrane helix</keyword>
<dbReference type="AlphaFoldDB" id="A0A352IRQ1"/>
<comment type="subcellular location">
    <subcellularLocation>
        <location evidence="1">Membrane</location>
    </subcellularLocation>
</comment>
<accession>A0A352IRQ1</accession>
<dbReference type="GO" id="GO:0006935">
    <property type="term" value="P:chemotaxis"/>
    <property type="evidence" value="ECO:0007669"/>
    <property type="project" value="UniProtKB-ARBA"/>
</dbReference>
<evidence type="ECO:0000313" key="9">
    <source>
        <dbReference type="Proteomes" id="UP000263489"/>
    </source>
</evidence>
<evidence type="ECO:0000256" key="5">
    <source>
        <dbReference type="ARBA" id="ARBA00023224"/>
    </source>
</evidence>
<dbReference type="PANTHER" id="PTHR32089">
    <property type="entry name" value="METHYL-ACCEPTING CHEMOTAXIS PROTEIN MCPB"/>
    <property type="match status" value="1"/>
</dbReference>
<keyword evidence="4" id="KW-0472">Membrane</keyword>
<proteinExistence type="predicted"/>
<dbReference type="Gene3D" id="1.10.287.950">
    <property type="entry name" value="Methyl-accepting chemotaxis protein"/>
    <property type="match status" value="1"/>
</dbReference>
<evidence type="ECO:0000256" key="1">
    <source>
        <dbReference type="ARBA" id="ARBA00004370"/>
    </source>
</evidence>
<organism evidence="8 9">
    <name type="scientific">Marinobacter adhaerens</name>
    <dbReference type="NCBI Taxonomy" id="1033846"/>
    <lineage>
        <taxon>Bacteria</taxon>
        <taxon>Pseudomonadati</taxon>
        <taxon>Pseudomonadota</taxon>
        <taxon>Gammaproteobacteria</taxon>
        <taxon>Pseudomonadales</taxon>
        <taxon>Marinobacteraceae</taxon>
        <taxon>Marinobacter</taxon>
    </lineage>
</organism>
<feature type="domain" description="Methyl-accepting transducer" evidence="7">
    <location>
        <begin position="1"/>
        <end position="56"/>
    </location>
</feature>
<dbReference type="PANTHER" id="PTHR32089:SF112">
    <property type="entry name" value="LYSOZYME-LIKE PROTEIN-RELATED"/>
    <property type="match status" value="1"/>
</dbReference>
<evidence type="ECO:0000256" key="4">
    <source>
        <dbReference type="ARBA" id="ARBA00023136"/>
    </source>
</evidence>
<dbReference type="Proteomes" id="UP000263489">
    <property type="component" value="Unassembled WGS sequence"/>
</dbReference>
<dbReference type="GO" id="GO:0016020">
    <property type="term" value="C:membrane"/>
    <property type="evidence" value="ECO:0007669"/>
    <property type="project" value="UniProtKB-SubCell"/>
</dbReference>
<comment type="caution">
    <text evidence="8">The sequence shown here is derived from an EMBL/GenBank/DDBJ whole genome shotgun (WGS) entry which is preliminary data.</text>
</comment>
<keyword evidence="2" id="KW-0812">Transmembrane</keyword>
<dbReference type="EMBL" id="DNNA01000118">
    <property type="protein sequence ID" value="HBC34134.1"/>
    <property type="molecule type" value="Genomic_DNA"/>
</dbReference>
<dbReference type="SUPFAM" id="SSF58104">
    <property type="entry name" value="Methyl-accepting chemotaxis protein (MCP) signaling domain"/>
    <property type="match status" value="1"/>
</dbReference>
<feature type="non-terminal residue" evidence="8">
    <location>
        <position position="56"/>
    </location>
</feature>
<evidence type="ECO:0000256" key="6">
    <source>
        <dbReference type="PROSITE-ProRule" id="PRU00284"/>
    </source>
</evidence>
<gene>
    <name evidence="8" type="ORF">DC045_07420</name>
</gene>
<evidence type="ECO:0000256" key="2">
    <source>
        <dbReference type="ARBA" id="ARBA00022692"/>
    </source>
</evidence>
<protein>
    <submittedName>
        <fullName evidence="8">Methyl-accepting chemotaxis protein</fullName>
    </submittedName>
</protein>